<evidence type="ECO:0000313" key="2">
    <source>
        <dbReference type="Proteomes" id="UP000011529"/>
    </source>
</evidence>
<protein>
    <submittedName>
        <fullName evidence="1">Iduronate-2-sulfatase</fullName>
    </submittedName>
</protein>
<dbReference type="SUPFAM" id="SSF53649">
    <property type="entry name" value="Alkaline phosphatase-like"/>
    <property type="match status" value="1"/>
</dbReference>
<gene>
    <name evidence="1" type="ORF">RE6C_01231</name>
</gene>
<proteinExistence type="predicted"/>
<dbReference type="EMBL" id="ANMO01000070">
    <property type="protein sequence ID" value="EMB18039.1"/>
    <property type="molecule type" value="Genomic_DNA"/>
</dbReference>
<dbReference type="Proteomes" id="UP000011529">
    <property type="component" value="Unassembled WGS sequence"/>
</dbReference>
<comment type="caution">
    <text evidence="1">The sequence shown here is derived from an EMBL/GenBank/DDBJ whole genome shotgun (WGS) entry which is preliminary data.</text>
</comment>
<reference evidence="1" key="1">
    <citation type="submission" date="2012-11" db="EMBL/GenBank/DDBJ databases">
        <title>Permanent draft genomes of Rhodopirellula europaea strain SH398 and 6C.</title>
        <authorList>
            <person name="Richter M."/>
            <person name="Richter-Heitmann T."/>
            <person name="Frank C."/>
            <person name="Harder J."/>
            <person name="Glockner F.O."/>
        </authorList>
    </citation>
    <scope>NUCLEOTIDE SEQUENCE</scope>
    <source>
        <strain evidence="1">6C</strain>
    </source>
</reference>
<evidence type="ECO:0000313" key="1">
    <source>
        <dbReference type="EMBL" id="EMB18039.1"/>
    </source>
</evidence>
<sequence length="50" mass="5799">FDGKGDTAYELYDYQTDPNETKNLVSDHPEVVQRLTKILSKYPAPSKRNR</sequence>
<accession>M2B760</accession>
<name>M2B760_9BACT</name>
<dbReference type="InterPro" id="IPR017850">
    <property type="entry name" value="Alkaline_phosphatase_core_sf"/>
</dbReference>
<feature type="non-terminal residue" evidence="1">
    <location>
        <position position="1"/>
    </location>
</feature>
<dbReference type="Gene3D" id="3.30.1120.10">
    <property type="match status" value="1"/>
</dbReference>
<dbReference type="AlphaFoldDB" id="M2B760"/>
<keyword evidence="2" id="KW-1185">Reference proteome</keyword>
<reference evidence="1" key="2">
    <citation type="journal article" date="2013" name="Mar. Genomics">
        <title>Expression of sulfatases in Rhodopirellula baltica and the diversity of sulfatases in the genus Rhodopirellula.</title>
        <authorList>
            <person name="Wegner C.E."/>
            <person name="Richter-Heitmann T."/>
            <person name="Klindworth A."/>
            <person name="Klockow C."/>
            <person name="Richter M."/>
            <person name="Achstetter T."/>
            <person name="Glockner F.O."/>
            <person name="Harder J."/>
        </authorList>
    </citation>
    <scope>NUCLEOTIDE SEQUENCE [LARGE SCALE GENOMIC DNA]</scope>
    <source>
        <strain evidence="1">6C</strain>
    </source>
</reference>
<organism evidence="1 2">
    <name type="scientific">Rhodopirellula europaea 6C</name>
    <dbReference type="NCBI Taxonomy" id="1263867"/>
    <lineage>
        <taxon>Bacteria</taxon>
        <taxon>Pseudomonadati</taxon>
        <taxon>Planctomycetota</taxon>
        <taxon>Planctomycetia</taxon>
        <taxon>Pirellulales</taxon>
        <taxon>Pirellulaceae</taxon>
        <taxon>Rhodopirellula</taxon>
    </lineage>
</organism>